<sequence length="147" mass="16751">MRVMGVGSGLEQLENRTQLRIKRTTRFFLRILKSLNEKQKTAVRQLGFGGLLEYDVASIPTTLAYWLLEHFDHLRCSLKLPNGDEVGIDAKDVELIFGFPNGGITFHRSDRMAGIKYLKTIPLEEDVVIHSMQTKVLDVDIPRNHTT</sequence>
<comment type="caution">
    <text evidence="1">The sequence shown here is derived from an EMBL/GenBank/DDBJ whole genome shotgun (WGS) entry which is preliminary data.</text>
</comment>
<protein>
    <submittedName>
        <fullName evidence="1">Uncharacterized protein</fullName>
    </submittedName>
</protein>
<proteinExistence type="predicted"/>
<reference evidence="1" key="2">
    <citation type="submission" date="2020-08" db="EMBL/GenBank/DDBJ databases">
        <title>Plant Genome Project.</title>
        <authorList>
            <person name="Zhang R.-G."/>
        </authorList>
    </citation>
    <scope>NUCLEOTIDE SEQUENCE</scope>
    <source>
        <strain evidence="1">Huo1</strain>
        <tissue evidence="1">Leaf</tissue>
    </source>
</reference>
<dbReference type="Proteomes" id="UP000298416">
    <property type="component" value="Unassembled WGS sequence"/>
</dbReference>
<organism evidence="1">
    <name type="scientific">Salvia splendens</name>
    <name type="common">Scarlet sage</name>
    <dbReference type="NCBI Taxonomy" id="180675"/>
    <lineage>
        <taxon>Eukaryota</taxon>
        <taxon>Viridiplantae</taxon>
        <taxon>Streptophyta</taxon>
        <taxon>Embryophyta</taxon>
        <taxon>Tracheophyta</taxon>
        <taxon>Spermatophyta</taxon>
        <taxon>Magnoliopsida</taxon>
        <taxon>eudicotyledons</taxon>
        <taxon>Gunneridae</taxon>
        <taxon>Pentapetalae</taxon>
        <taxon>asterids</taxon>
        <taxon>lamiids</taxon>
        <taxon>Lamiales</taxon>
        <taxon>Lamiaceae</taxon>
        <taxon>Nepetoideae</taxon>
        <taxon>Mentheae</taxon>
        <taxon>Salviinae</taxon>
        <taxon>Salvia</taxon>
        <taxon>Salvia subgen. Calosphace</taxon>
        <taxon>core Calosphace</taxon>
    </lineage>
</organism>
<evidence type="ECO:0000313" key="1">
    <source>
        <dbReference type="EMBL" id="KAG6405637.1"/>
    </source>
</evidence>
<evidence type="ECO:0000313" key="2">
    <source>
        <dbReference type="Proteomes" id="UP000298416"/>
    </source>
</evidence>
<accession>A0A8X8X3E5</accession>
<reference evidence="1" key="1">
    <citation type="submission" date="2018-01" db="EMBL/GenBank/DDBJ databases">
        <authorList>
            <person name="Mao J.F."/>
        </authorList>
    </citation>
    <scope>NUCLEOTIDE SEQUENCE</scope>
    <source>
        <strain evidence="1">Huo1</strain>
        <tissue evidence="1">Leaf</tissue>
    </source>
</reference>
<name>A0A8X8X3E5_SALSN</name>
<keyword evidence="2" id="KW-1185">Reference proteome</keyword>
<dbReference type="EMBL" id="PNBA02000012">
    <property type="protein sequence ID" value="KAG6405637.1"/>
    <property type="molecule type" value="Genomic_DNA"/>
</dbReference>
<dbReference type="AlphaFoldDB" id="A0A8X8X3E5"/>
<gene>
    <name evidence="1" type="ORF">SASPL_133229</name>
</gene>